<keyword evidence="8" id="KW-0418">Kinase</keyword>
<feature type="compositionally biased region" description="Low complexity" evidence="5">
    <location>
        <begin position="801"/>
        <end position="815"/>
    </location>
</feature>
<evidence type="ECO:0000256" key="1">
    <source>
        <dbReference type="ARBA" id="ARBA00012513"/>
    </source>
</evidence>
<dbReference type="Pfam" id="PF00780">
    <property type="entry name" value="CNH"/>
    <property type="match status" value="1"/>
</dbReference>
<feature type="region of interest" description="Disordered" evidence="5">
    <location>
        <begin position="801"/>
        <end position="855"/>
    </location>
</feature>
<keyword evidence="2 4" id="KW-0547">Nucleotide-binding</keyword>
<proteinExistence type="predicted"/>
<evidence type="ECO:0000259" key="7">
    <source>
        <dbReference type="PROSITE" id="PS50219"/>
    </source>
</evidence>
<dbReference type="Gene3D" id="1.10.510.10">
    <property type="entry name" value="Transferase(Phosphotransferase) domain 1"/>
    <property type="match status" value="1"/>
</dbReference>
<gene>
    <name evidence="8" type="ORF">BCR44DRAFT_124240</name>
</gene>
<dbReference type="EMBL" id="MCFL01000016">
    <property type="protein sequence ID" value="ORZ36589.1"/>
    <property type="molecule type" value="Genomic_DNA"/>
</dbReference>
<protein>
    <recommendedName>
        <fullName evidence="1">non-specific serine/threonine protein kinase</fullName>
        <ecNumber evidence="1">2.7.11.1</ecNumber>
    </recommendedName>
</protein>
<dbReference type="GO" id="GO:0005524">
    <property type="term" value="F:ATP binding"/>
    <property type="evidence" value="ECO:0007669"/>
    <property type="project" value="UniProtKB-UniRule"/>
</dbReference>
<dbReference type="SUPFAM" id="SSF56112">
    <property type="entry name" value="Protein kinase-like (PK-like)"/>
    <property type="match status" value="1"/>
</dbReference>
<dbReference type="PROSITE" id="PS50011">
    <property type="entry name" value="PROTEIN_KINASE_DOM"/>
    <property type="match status" value="1"/>
</dbReference>
<feature type="region of interest" description="Disordered" evidence="5">
    <location>
        <begin position="622"/>
        <end position="641"/>
    </location>
</feature>
<feature type="compositionally biased region" description="Gly residues" evidence="5">
    <location>
        <begin position="353"/>
        <end position="362"/>
    </location>
</feature>
<dbReference type="InterPro" id="IPR000719">
    <property type="entry name" value="Prot_kinase_dom"/>
</dbReference>
<dbReference type="PROSITE" id="PS00107">
    <property type="entry name" value="PROTEIN_KINASE_ATP"/>
    <property type="match status" value="1"/>
</dbReference>
<sequence>MSQQQQQPVNPAKLQAVYNKCPELRKLGPPDNDVKVLETLGKGNYGYVYRGEIKSLNNIMSAIKVVFLKESEIKETWQEVEILRECNHPNIVKLYTTYMQGLYLWIAMEYCGGASVDHLYSVLPKPLTEEAIAVIINESVKGLAYFHETRHIHRDIKAGNLLLTDDGQIKLADFGVSARVTANNMRANSFIGTPFWMAPEVIKSENDRNNWYDAKADVWSIGITVIELADKCPPLAEIHPFTALKHILNDSMPLGLKNPKKRSKQMNEFIQYCLTRDPRRRPSCNDLLQHPFLQKAQTLRGDALIADLVEKAKQVRQKRRAGQRTDDDDDGADDSAKYAVSPSPATGHTDDTGGVGEYGGEAPGVVAVSANDPSMMGAGEQDVKGKPIIEAKQSYILDEEVLCSDFIGNYLLLGTEKGLLVADLSPPADPNAANGAGGGAAGSGQTFVFAIRGVRFRQMAVLEDYGVLVARCGKNDHVRQYRLSSMKKLIGMVLAGRRVEMPEPSSLFDRSRHQGIDGSSNPLEDFIKIPGTKDSTHFIVERTAGSIFMLVLVKNDVTLFEWAKDPYLRFMKVKAFWLPEPPKFVSIFHDGYFVRELLVNYSMEANLVNVEDAKVTELPVANEFRSSGGPDGTPAPNGERWRTYDQLPIEANTFATMRMTVLRQNSVNRKIAAAVSPYQDGMSAVPAAKRKYLATYGLATHIVDGKAQVIANTPAFRWTTHPGKLLVVPGLYVIGVCEHSVEICDIKTGEKLQVIQHSAQLKFLCDRNGKLVIATAKKRRAFQVFILGATPVLLHQLQQRQMHAVQQQHQQHQGNEGPGGHGYQHPPMPPQPQQAQGSSRWRHPRGGRQRAHLGI</sequence>
<evidence type="ECO:0000259" key="6">
    <source>
        <dbReference type="PROSITE" id="PS50011"/>
    </source>
</evidence>
<evidence type="ECO:0000256" key="5">
    <source>
        <dbReference type="SAM" id="MobiDB-lite"/>
    </source>
</evidence>
<keyword evidence="3 4" id="KW-0067">ATP-binding</keyword>
<evidence type="ECO:0000256" key="2">
    <source>
        <dbReference type="ARBA" id="ARBA00022741"/>
    </source>
</evidence>
<dbReference type="InterPro" id="IPR011009">
    <property type="entry name" value="Kinase-like_dom_sf"/>
</dbReference>
<dbReference type="SMART" id="SM00220">
    <property type="entry name" value="S_TKc"/>
    <property type="match status" value="1"/>
</dbReference>
<keyword evidence="8" id="KW-0808">Transferase</keyword>
<dbReference type="PANTHER" id="PTHR48012:SF2">
    <property type="entry name" value="STERILE20-LIKE KINASE, ISOFORM B"/>
    <property type="match status" value="1"/>
</dbReference>
<dbReference type="InterPro" id="IPR001180">
    <property type="entry name" value="CNH_dom"/>
</dbReference>
<feature type="domain" description="CNH" evidence="7">
    <location>
        <begin position="398"/>
        <end position="770"/>
    </location>
</feature>
<comment type="caution">
    <text evidence="8">The sequence shown here is derived from an EMBL/GenBank/DDBJ whole genome shotgun (WGS) entry which is preliminary data.</text>
</comment>
<feature type="domain" description="Protein kinase" evidence="6">
    <location>
        <begin position="34"/>
        <end position="293"/>
    </location>
</feature>
<dbReference type="SMART" id="SM00036">
    <property type="entry name" value="CNH"/>
    <property type="match status" value="1"/>
</dbReference>
<dbReference type="InterPro" id="IPR017441">
    <property type="entry name" value="Protein_kinase_ATP_BS"/>
</dbReference>
<evidence type="ECO:0000256" key="4">
    <source>
        <dbReference type="PROSITE-ProRule" id="PRU10141"/>
    </source>
</evidence>
<dbReference type="EC" id="2.7.11.1" evidence="1"/>
<dbReference type="Pfam" id="PF00069">
    <property type="entry name" value="Pkinase"/>
    <property type="match status" value="1"/>
</dbReference>
<evidence type="ECO:0000313" key="8">
    <source>
        <dbReference type="EMBL" id="ORZ36589.1"/>
    </source>
</evidence>
<keyword evidence="9" id="KW-1185">Reference proteome</keyword>
<accession>A0A1Y2HPX9</accession>
<dbReference type="GO" id="GO:0005737">
    <property type="term" value="C:cytoplasm"/>
    <property type="evidence" value="ECO:0007669"/>
    <property type="project" value="TreeGrafter"/>
</dbReference>
<dbReference type="PROSITE" id="PS50219">
    <property type="entry name" value="CNH"/>
    <property type="match status" value="1"/>
</dbReference>
<dbReference type="STRING" id="765915.A0A1Y2HPX9"/>
<feature type="binding site" evidence="4">
    <location>
        <position position="64"/>
    </location>
    <ligand>
        <name>ATP</name>
        <dbReference type="ChEBI" id="CHEBI:30616"/>
    </ligand>
</feature>
<dbReference type="Proteomes" id="UP000193411">
    <property type="component" value="Unassembled WGS sequence"/>
</dbReference>
<feature type="non-terminal residue" evidence="8">
    <location>
        <position position="855"/>
    </location>
</feature>
<dbReference type="OrthoDB" id="248923at2759"/>
<dbReference type="GO" id="GO:0004674">
    <property type="term" value="F:protein serine/threonine kinase activity"/>
    <property type="evidence" value="ECO:0007669"/>
    <property type="project" value="UniProtKB-EC"/>
</dbReference>
<name>A0A1Y2HPX9_9FUNG</name>
<dbReference type="PANTHER" id="PTHR48012">
    <property type="entry name" value="STERILE20-LIKE KINASE, ISOFORM B-RELATED"/>
    <property type="match status" value="1"/>
</dbReference>
<dbReference type="AlphaFoldDB" id="A0A1Y2HPX9"/>
<feature type="compositionally biased region" description="Basic residues" evidence="5">
    <location>
        <begin position="840"/>
        <end position="855"/>
    </location>
</feature>
<feature type="region of interest" description="Disordered" evidence="5">
    <location>
        <begin position="315"/>
        <end position="364"/>
    </location>
</feature>
<reference evidence="8 9" key="1">
    <citation type="submission" date="2016-07" db="EMBL/GenBank/DDBJ databases">
        <title>Pervasive Adenine N6-methylation of Active Genes in Fungi.</title>
        <authorList>
            <consortium name="DOE Joint Genome Institute"/>
            <person name="Mondo S.J."/>
            <person name="Dannebaum R.O."/>
            <person name="Kuo R.C."/>
            <person name="Labutti K."/>
            <person name="Haridas S."/>
            <person name="Kuo A."/>
            <person name="Salamov A."/>
            <person name="Ahrendt S.R."/>
            <person name="Lipzen A."/>
            <person name="Sullivan W."/>
            <person name="Andreopoulos W.B."/>
            <person name="Clum A."/>
            <person name="Lindquist E."/>
            <person name="Daum C."/>
            <person name="Ramamoorthy G.K."/>
            <person name="Gryganskyi A."/>
            <person name="Culley D."/>
            <person name="Magnuson J.K."/>
            <person name="James T.Y."/>
            <person name="O'Malley M.A."/>
            <person name="Stajich J.E."/>
            <person name="Spatafora J.W."/>
            <person name="Visel A."/>
            <person name="Grigoriev I.V."/>
        </authorList>
    </citation>
    <scope>NUCLEOTIDE SEQUENCE [LARGE SCALE GENOMIC DNA]</scope>
    <source>
        <strain evidence="8 9">PL171</strain>
    </source>
</reference>
<evidence type="ECO:0000313" key="9">
    <source>
        <dbReference type="Proteomes" id="UP000193411"/>
    </source>
</evidence>
<organism evidence="8 9">
    <name type="scientific">Catenaria anguillulae PL171</name>
    <dbReference type="NCBI Taxonomy" id="765915"/>
    <lineage>
        <taxon>Eukaryota</taxon>
        <taxon>Fungi</taxon>
        <taxon>Fungi incertae sedis</taxon>
        <taxon>Blastocladiomycota</taxon>
        <taxon>Blastocladiomycetes</taxon>
        <taxon>Blastocladiales</taxon>
        <taxon>Catenariaceae</taxon>
        <taxon>Catenaria</taxon>
    </lineage>
</organism>
<evidence type="ECO:0000256" key="3">
    <source>
        <dbReference type="ARBA" id="ARBA00022840"/>
    </source>
</evidence>
<dbReference type="InterPro" id="IPR050629">
    <property type="entry name" value="STE20/SPS1-PAK"/>
</dbReference>